<dbReference type="InterPro" id="IPR050248">
    <property type="entry name" value="Polysacc_deacetylase_ArnD"/>
</dbReference>
<evidence type="ECO:0000256" key="1">
    <source>
        <dbReference type="ARBA" id="ARBA00022723"/>
    </source>
</evidence>
<dbReference type="Pfam" id="PF01522">
    <property type="entry name" value="Polysacc_deac_1"/>
    <property type="match status" value="1"/>
</dbReference>
<dbReference type="GO" id="GO:0016020">
    <property type="term" value="C:membrane"/>
    <property type="evidence" value="ECO:0007669"/>
    <property type="project" value="TreeGrafter"/>
</dbReference>
<dbReference type="GO" id="GO:0005975">
    <property type="term" value="P:carbohydrate metabolic process"/>
    <property type="evidence" value="ECO:0007669"/>
    <property type="project" value="InterPro"/>
</dbReference>
<dbReference type="InterPro" id="IPR037126">
    <property type="entry name" value="PdaC/RsiV-like_sf"/>
</dbReference>
<dbReference type="EC" id="3.5.1.-" evidence="6"/>
<dbReference type="InterPro" id="IPR011330">
    <property type="entry name" value="Glyco_hydro/deAcase_b/a-brl"/>
</dbReference>
<sequence length="503" mass="55786">MKRSSWKHRSTWIDITFSIALVALTIAAIYLVTLSTKEDSASATENKKSAAEPTPIIVKTINSNYPGIKIITETSNDPFSPFAIQYPQSLHSSFNKEVSAYITKAKREYIAAMKKTKEQGRKLTGELNISFETLLHPSGNYSFVVVTNTLTGRANGKTAILSFHLNPETGKSITLADVLGHDLLHLEKLSELVRNAIVDDPGLKEKLVPKNVQNHTKPLWKNFSNFTITDESLIFYFKENGIAAKSAGPPIIAIPIDKVSDLLADEFKVKVESVPEKTVTEKTVTEKQDVKEEITTPPAKTEPPVEKTDDSTDTVVPPETHVKKIALTFDDGPDPKVTMQILATLNKYNAKATFFMLGSRVEYYPEIAKKVQEAGHELGNHTWNHPDLTKVGLEKVRSEITSTSTIIEKVTGQKVSVFRPPYGAVNKSVRAQTDLPVTLWDVDTLDWKHRDSVKLLANIKSAKKDGSIVLMHDIHQSTADGLDSVLAYLQSEGYEFVTVTELK</sequence>
<feature type="domain" description="NodB homology" evidence="5">
    <location>
        <begin position="323"/>
        <end position="497"/>
    </location>
</feature>
<proteinExistence type="predicted"/>
<keyword evidence="1" id="KW-0479">Metal-binding</keyword>
<keyword evidence="7" id="KW-1185">Reference proteome</keyword>
<evidence type="ECO:0000256" key="4">
    <source>
        <dbReference type="SAM" id="Phobius"/>
    </source>
</evidence>
<dbReference type="Proteomes" id="UP000270468">
    <property type="component" value="Unassembled WGS sequence"/>
</dbReference>
<protein>
    <submittedName>
        <fullName evidence="6">Peptidoglycan-N-acetylmuramic acid deacetylase PdaC</fullName>
        <ecNumber evidence="6">3.5.1.-</ecNumber>
    </submittedName>
</protein>
<accession>A0A3P5X6Y7</accession>
<keyword evidence="2 6" id="KW-0378">Hydrolase</keyword>
<dbReference type="PROSITE" id="PS51677">
    <property type="entry name" value="NODB"/>
    <property type="match status" value="1"/>
</dbReference>
<evidence type="ECO:0000313" key="7">
    <source>
        <dbReference type="Proteomes" id="UP000270468"/>
    </source>
</evidence>
<name>A0A3P5X6Y7_9BACL</name>
<dbReference type="GO" id="GO:0046872">
    <property type="term" value="F:metal ion binding"/>
    <property type="evidence" value="ECO:0007669"/>
    <property type="project" value="UniProtKB-KW"/>
</dbReference>
<dbReference type="AlphaFoldDB" id="A0A3P5X6Y7"/>
<keyword evidence="4" id="KW-0472">Membrane</keyword>
<dbReference type="EMBL" id="UXAV01000037">
    <property type="protein sequence ID" value="VDC26631.1"/>
    <property type="molecule type" value="Genomic_DNA"/>
</dbReference>
<reference evidence="6 7" key="1">
    <citation type="submission" date="2018-11" db="EMBL/GenBank/DDBJ databases">
        <authorList>
            <person name="Criscuolo A."/>
        </authorList>
    </citation>
    <scope>NUCLEOTIDE SEQUENCE [LARGE SCALE GENOMIC DNA]</scope>
    <source>
        <strain evidence="6">ATB-66</strain>
    </source>
</reference>
<evidence type="ECO:0000313" key="6">
    <source>
        <dbReference type="EMBL" id="VDC26631.1"/>
    </source>
</evidence>
<dbReference type="RefSeq" id="WP_124069835.1">
    <property type="nucleotide sequence ID" value="NZ_CBCRXF010000004.1"/>
</dbReference>
<evidence type="ECO:0000256" key="2">
    <source>
        <dbReference type="ARBA" id="ARBA00022801"/>
    </source>
</evidence>
<evidence type="ECO:0000259" key="5">
    <source>
        <dbReference type="PROSITE" id="PS51677"/>
    </source>
</evidence>
<dbReference type="Gene3D" id="3.20.20.370">
    <property type="entry name" value="Glycoside hydrolase/deacetylase"/>
    <property type="match status" value="1"/>
</dbReference>
<dbReference type="SUPFAM" id="SSF88713">
    <property type="entry name" value="Glycoside hydrolase/deacetylase"/>
    <property type="match status" value="1"/>
</dbReference>
<feature type="transmembrane region" description="Helical" evidence="4">
    <location>
        <begin position="12"/>
        <end position="32"/>
    </location>
</feature>
<dbReference type="PANTHER" id="PTHR10587">
    <property type="entry name" value="GLYCOSYL TRANSFERASE-RELATED"/>
    <property type="match status" value="1"/>
</dbReference>
<dbReference type="Pfam" id="PF11738">
    <property type="entry name" value="DUF3298"/>
    <property type="match status" value="1"/>
</dbReference>
<dbReference type="Gene3D" id="3.30.565.40">
    <property type="entry name" value="Fervidobacterium nodosum Rt17-B1 like"/>
    <property type="match status" value="1"/>
</dbReference>
<dbReference type="OrthoDB" id="9812065at2"/>
<organism evidence="6 7">
    <name type="scientific">Filibacter tadaridae</name>
    <dbReference type="NCBI Taxonomy" id="2483811"/>
    <lineage>
        <taxon>Bacteria</taxon>
        <taxon>Bacillati</taxon>
        <taxon>Bacillota</taxon>
        <taxon>Bacilli</taxon>
        <taxon>Bacillales</taxon>
        <taxon>Caryophanaceae</taxon>
        <taxon>Filibacter</taxon>
    </lineage>
</organism>
<dbReference type="GO" id="GO:0016810">
    <property type="term" value="F:hydrolase activity, acting on carbon-nitrogen (but not peptide) bonds"/>
    <property type="evidence" value="ECO:0007669"/>
    <property type="project" value="InterPro"/>
</dbReference>
<keyword evidence="4" id="KW-0812">Transmembrane</keyword>
<evidence type="ECO:0000256" key="3">
    <source>
        <dbReference type="SAM" id="MobiDB-lite"/>
    </source>
</evidence>
<dbReference type="Gene3D" id="3.90.640.20">
    <property type="entry name" value="Heat-shock cognate protein, ATPase"/>
    <property type="match status" value="1"/>
</dbReference>
<feature type="region of interest" description="Disordered" evidence="3">
    <location>
        <begin position="282"/>
        <end position="316"/>
    </location>
</feature>
<dbReference type="InterPro" id="IPR002509">
    <property type="entry name" value="NODB_dom"/>
</dbReference>
<gene>
    <name evidence="6" type="primary">pdaC</name>
    <name evidence="6" type="ORF">FILTAD_01454</name>
</gene>
<dbReference type="PANTHER" id="PTHR10587:SF133">
    <property type="entry name" value="CHITIN DEACETYLASE 1-RELATED"/>
    <property type="match status" value="1"/>
</dbReference>
<keyword evidence="4" id="KW-1133">Transmembrane helix</keyword>
<dbReference type="InterPro" id="IPR021729">
    <property type="entry name" value="DUF3298"/>
</dbReference>
<feature type="compositionally biased region" description="Basic and acidic residues" evidence="3">
    <location>
        <begin position="282"/>
        <end position="294"/>
    </location>
</feature>